<dbReference type="AlphaFoldDB" id="A0AAV4Y0X5"/>
<dbReference type="Proteomes" id="UP001054945">
    <property type="component" value="Unassembled WGS sequence"/>
</dbReference>
<proteinExistence type="predicted"/>
<organism evidence="1 2">
    <name type="scientific">Caerostris extrusa</name>
    <name type="common">Bark spider</name>
    <name type="synonym">Caerostris bankana</name>
    <dbReference type="NCBI Taxonomy" id="172846"/>
    <lineage>
        <taxon>Eukaryota</taxon>
        <taxon>Metazoa</taxon>
        <taxon>Ecdysozoa</taxon>
        <taxon>Arthropoda</taxon>
        <taxon>Chelicerata</taxon>
        <taxon>Arachnida</taxon>
        <taxon>Araneae</taxon>
        <taxon>Araneomorphae</taxon>
        <taxon>Entelegynae</taxon>
        <taxon>Araneoidea</taxon>
        <taxon>Araneidae</taxon>
        <taxon>Caerostris</taxon>
    </lineage>
</organism>
<keyword evidence="2" id="KW-1185">Reference proteome</keyword>
<sequence>MPWKIFVEVLHFSSEAKKGCRWEILKTRELFPDASHGRIHCMDEIVSFLPWCMETKRLISLRLVLEGMSFTHAEERLSLR</sequence>
<reference evidence="1 2" key="1">
    <citation type="submission" date="2021-06" db="EMBL/GenBank/DDBJ databases">
        <title>Caerostris extrusa draft genome.</title>
        <authorList>
            <person name="Kono N."/>
            <person name="Arakawa K."/>
        </authorList>
    </citation>
    <scope>NUCLEOTIDE SEQUENCE [LARGE SCALE GENOMIC DNA]</scope>
</reference>
<evidence type="ECO:0000313" key="2">
    <source>
        <dbReference type="Proteomes" id="UP001054945"/>
    </source>
</evidence>
<comment type="caution">
    <text evidence="1">The sequence shown here is derived from an EMBL/GenBank/DDBJ whole genome shotgun (WGS) entry which is preliminary data.</text>
</comment>
<gene>
    <name evidence="1" type="ORF">CEXT_43871</name>
</gene>
<name>A0AAV4Y0X5_CAEEX</name>
<evidence type="ECO:0000313" key="1">
    <source>
        <dbReference type="EMBL" id="GIY99813.1"/>
    </source>
</evidence>
<dbReference type="EMBL" id="BPLR01001087">
    <property type="protein sequence ID" value="GIY99813.1"/>
    <property type="molecule type" value="Genomic_DNA"/>
</dbReference>
<protein>
    <submittedName>
        <fullName evidence="1">Uncharacterized protein</fullName>
    </submittedName>
</protein>
<accession>A0AAV4Y0X5</accession>